<dbReference type="SUPFAM" id="SSF53448">
    <property type="entry name" value="Nucleotide-diphospho-sugar transferases"/>
    <property type="match status" value="1"/>
</dbReference>
<dbReference type="InterPro" id="IPR029044">
    <property type="entry name" value="Nucleotide-diphossugar_trans"/>
</dbReference>
<dbReference type="PANTHER" id="PTHR19136">
    <property type="entry name" value="MOLYBDENUM COFACTOR GUANYLYLTRANSFERASE"/>
    <property type="match status" value="1"/>
</dbReference>
<keyword evidence="2 9" id="KW-0808">Transferase</keyword>
<name>A0A5C1ALW0_9BACT</name>
<dbReference type="OrthoDB" id="9788394at2"/>
<feature type="domain" description="MobA-like NTP transferase" evidence="8">
    <location>
        <begin position="5"/>
        <end position="152"/>
    </location>
</feature>
<dbReference type="Gene3D" id="3.90.550.10">
    <property type="entry name" value="Spore Coat Polysaccharide Biosynthesis Protein SpsA, Chain A"/>
    <property type="match status" value="1"/>
</dbReference>
<evidence type="ECO:0000256" key="1">
    <source>
        <dbReference type="ARBA" id="ARBA00022490"/>
    </source>
</evidence>
<organism evidence="9 10">
    <name type="scientific">Limnoglobus roseus</name>
    <dbReference type="NCBI Taxonomy" id="2598579"/>
    <lineage>
        <taxon>Bacteria</taxon>
        <taxon>Pseudomonadati</taxon>
        <taxon>Planctomycetota</taxon>
        <taxon>Planctomycetia</taxon>
        <taxon>Gemmatales</taxon>
        <taxon>Gemmataceae</taxon>
        <taxon>Limnoglobus</taxon>
    </lineage>
</organism>
<keyword evidence="5" id="KW-0460">Magnesium</keyword>
<evidence type="ECO:0000259" key="8">
    <source>
        <dbReference type="Pfam" id="PF12804"/>
    </source>
</evidence>
<keyword evidence="3" id="KW-0479">Metal-binding</keyword>
<dbReference type="KEGG" id="lrs:PX52LOC_07492"/>
<dbReference type="PANTHER" id="PTHR19136:SF81">
    <property type="entry name" value="MOLYBDENUM COFACTOR GUANYLYLTRANSFERASE"/>
    <property type="match status" value="1"/>
</dbReference>
<evidence type="ECO:0000313" key="9">
    <source>
        <dbReference type="EMBL" id="QEL20399.1"/>
    </source>
</evidence>
<dbReference type="GO" id="GO:0046872">
    <property type="term" value="F:metal ion binding"/>
    <property type="evidence" value="ECO:0007669"/>
    <property type="project" value="UniProtKB-KW"/>
</dbReference>
<evidence type="ECO:0000256" key="6">
    <source>
        <dbReference type="ARBA" id="ARBA00023134"/>
    </source>
</evidence>
<dbReference type="RefSeq" id="WP_149114705.1">
    <property type="nucleotide sequence ID" value="NZ_CP042425.1"/>
</dbReference>
<evidence type="ECO:0000313" key="10">
    <source>
        <dbReference type="Proteomes" id="UP000324974"/>
    </source>
</evidence>
<keyword evidence="7" id="KW-0501">Molybdenum cofactor biosynthesis</keyword>
<evidence type="ECO:0000256" key="7">
    <source>
        <dbReference type="ARBA" id="ARBA00023150"/>
    </source>
</evidence>
<dbReference type="CDD" id="cd02503">
    <property type="entry name" value="MobA"/>
    <property type="match status" value="1"/>
</dbReference>
<accession>A0A5C1ALW0</accession>
<keyword evidence="6" id="KW-0342">GTP-binding</keyword>
<protein>
    <submittedName>
        <fullName evidence="9">Molybdenum cofactor guanylyltransferase</fullName>
    </submittedName>
</protein>
<dbReference type="InterPro" id="IPR025877">
    <property type="entry name" value="MobA-like_NTP_Trfase"/>
</dbReference>
<keyword evidence="9" id="KW-0548">Nucleotidyltransferase</keyword>
<keyword evidence="10" id="KW-1185">Reference proteome</keyword>
<keyword evidence="1" id="KW-0963">Cytoplasm</keyword>
<dbReference type="GO" id="GO:0005525">
    <property type="term" value="F:GTP binding"/>
    <property type="evidence" value="ECO:0007669"/>
    <property type="project" value="UniProtKB-KW"/>
</dbReference>
<dbReference type="AlphaFoldDB" id="A0A5C1ALW0"/>
<dbReference type="EMBL" id="CP042425">
    <property type="protein sequence ID" value="QEL20399.1"/>
    <property type="molecule type" value="Genomic_DNA"/>
</dbReference>
<dbReference type="Proteomes" id="UP000324974">
    <property type="component" value="Chromosome"/>
</dbReference>
<evidence type="ECO:0000256" key="4">
    <source>
        <dbReference type="ARBA" id="ARBA00022741"/>
    </source>
</evidence>
<proteinExistence type="predicted"/>
<keyword evidence="4" id="KW-0547">Nucleotide-binding</keyword>
<dbReference type="Pfam" id="PF12804">
    <property type="entry name" value="NTP_transf_3"/>
    <property type="match status" value="1"/>
</dbReference>
<sequence length="203" mass="21217">MRVGGIVLCGGRSSRMGRPKAWLPFGDELLLPRIVRILGEVVSPVVVVAAAGQDLPPLPPGVAVAFDEFPERGPLQGLLAGLQHLEGRADVAYVSACDAPLLRAAFVRGVIESLGMADAAVPDVEGQLHPLAAAYRVGSGLRAVRAAADRGRFAVRDLFVSLATNRLGRDALARFDPGLESLRTANTPAEFAQLLPSGGPSEP</sequence>
<reference evidence="10" key="1">
    <citation type="submission" date="2019-08" db="EMBL/GenBank/DDBJ databases">
        <title>Limnoglobus roseus gen. nov., sp. nov., a novel freshwater planctomycete with a giant genome from the family Gemmataceae.</title>
        <authorList>
            <person name="Kulichevskaya I.S."/>
            <person name="Naumoff D.G."/>
            <person name="Miroshnikov K."/>
            <person name="Ivanova A."/>
            <person name="Philippov D.A."/>
            <person name="Hakobyan A."/>
            <person name="Rijpstra I.C."/>
            <person name="Sinninghe Damste J.S."/>
            <person name="Liesack W."/>
            <person name="Dedysh S.N."/>
        </authorList>
    </citation>
    <scope>NUCLEOTIDE SEQUENCE [LARGE SCALE GENOMIC DNA]</scope>
    <source>
        <strain evidence="10">PX52</strain>
    </source>
</reference>
<dbReference type="GO" id="GO:0006777">
    <property type="term" value="P:Mo-molybdopterin cofactor biosynthetic process"/>
    <property type="evidence" value="ECO:0007669"/>
    <property type="project" value="UniProtKB-KW"/>
</dbReference>
<evidence type="ECO:0000256" key="2">
    <source>
        <dbReference type="ARBA" id="ARBA00022679"/>
    </source>
</evidence>
<evidence type="ECO:0000256" key="3">
    <source>
        <dbReference type="ARBA" id="ARBA00022723"/>
    </source>
</evidence>
<gene>
    <name evidence="9" type="ORF">PX52LOC_07492</name>
</gene>
<evidence type="ECO:0000256" key="5">
    <source>
        <dbReference type="ARBA" id="ARBA00022842"/>
    </source>
</evidence>
<dbReference type="InterPro" id="IPR013482">
    <property type="entry name" value="Molybde_CF_guanTrfase"/>
</dbReference>
<dbReference type="GO" id="GO:0016779">
    <property type="term" value="F:nucleotidyltransferase activity"/>
    <property type="evidence" value="ECO:0007669"/>
    <property type="project" value="UniProtKB-KW"/>
</dbReference>